<evidence type="ECO:0000313" key="2">
    <source>
        <dbReference type="Proteomes" id="UP001596549"/>
    </source>
</evidence>
<comment type="caution">
    <text evidence="1">The sequence shown here is derived from an EMBL/GenBank/DDBJ whole genome shotgun (WGS) entry which is preliminary data.</text>
</comment>
<gene>
    <name evidence="1" type="ORF">ACFQPF_03600</name>
</gene>
<proteinExistence type="predicted"/>
<sequence length="241" mass="28796">MGKFLLNFIGPVFRQVPANNPFCDIIYYQCTNCNVFFKKTQKQIKKFLCKRCNTNRRIERLVAIALKKINHRYYTKSEYTTSNCKLIGKLRYDYVLFFNAFFESLTPSYNVPFIFIEVLEYNHAYDESSIKQLITNTLKLKYAMSCNAPIIYFKELSPYPKKEESIIEDAIRQFNVDFLKAEQINNLKGDRYSFLLESFYKKSDYYRNLCILEELIELYHKFGEKVPEDLFEKVKSKRPQT</sequence>
<reference evidence="2" key="1">
    <citation type="journal article" date="2019" name="Int. J. Syst. Evol. Microbiol.">
        <title>The Global Catalogue of Microorganisms (GCM) 10K type strain sequencing project: providing services to taxonomists for standard genome sequencing and annotation.</title>
        <authorList>
            <consortium name="The Broad Institute Genomics Platform"/>
            <consortium name="The Broad Institute Genome Sequencing Center for Infectious Disease"/>
            <person name="Wu L."/>
            <person name="Ma J."/>
        </authorList>
    </citation>
    <scope>NUCLEOTIDE SEQUENCE [LARGE SCALE GENOMIC DNA]</scope>
    <source>
        <strain evidence="2">NBRC 106396</strain>
    </source>
</reference>
<dbReference type="Proteomes" id="UP001596549">
    <property type="component" value="Unassembled WGS sequence"/>
</dbReference>
<dbReference type="EMBL" id="JBHTCP010000006">
    <property type="protein sequence ID" value="MFC7370754.1"/>
    <property type="molecule type" value="Genomic_DNA"/>
</dbReference>
<protein>
    <submittedName>
        <fullName evidence="1">Uncharacterized protein</fullName>
    </submittedName>
</protein>
<organism evidence="1 2">
    <name type="scientific">Fictibacillus iocasae</name>
    <dbReference type="NCBI Taxonomy" id="2715437"/>
    <lineage>
        <taxon>Bacteria</taxon>
        <taxon>Bacillati</taxon>
        <taxon>Bacillota</taxon>
        <taxon>Bacilli</taxon>
        <taxon>Bacillales</taxon>
        <taxon>Fictibacillaceae</taxon>
        <taxon>Fictibacillus</taxon>
    </lineage>
</organism>
<evidence type="ECO:0000313" key="1">
    <source>
        <dbReference type="EMBL" id="MFC7370754.1"/>
    </source>
</evidence>
<dbReference type="RefSeq" id="WP_379746656.1">
    <property type="nucleotide sequence ID" value="NZ_JBHTCP010000006.1"/>
</dbReference>
<keyword evidence="2" id="KW-1185">Reference proteome</keyword>
<name>A0ABW2NN66_9BACL</name>
<accession>A0ABW2NN66</accession>